<dbReference type="OrthoDB" id="6019866at2759"/>
<evidence type="ECO:0000259" key="2">
    <source>
        <dbReference type="PROSITE" id="PS50835"/>
    </source>
</evidence>
<dbReference type="PROSITE" id="PS50835">
    <property type="entry name" value="IG_LIKE"/>
    <property type="match status" value="1"/>
</dbReference>
<dbReference type="AlphaFoldDB" id="A0A9W9Z876"/>
<sequence length="109" mass="11907">MGATYYWMLNGKRLEADQYRVPNPLGLLTINGLAEEDKGEYVCVAQNEAGIGASHAMVTVGVRPLFTTYPSPTDVREPQKASGTKMPSKGITDTRNQVVQGRAVDTRYS</sequence>
<evidence type="ECO:0000313" key="4">
    <source>
        <dbReference type="Proteomes" id="UP001163046"/>
    </source>
</evidence>
<dbReference type="InterPro" id="IPR013098">
    <property type="entry name" value="Ig_I-set"/>
</dbReference>
<dbReference type="EMBL" id="MU826395">
    <property type="protein sequence ID" value="KAJ7376600.1"/>
    <property type="molecule type" value="Genomic_DNA"/>
</dbReference>
<reference evidence="3" key="1">
    <citation type="submission" date="2023-01" db="EMBL/GenBank/DDBJ databases">
        <title>Genome assembly of the deep-sea coral Lophelia pertusa.</title>
        <authorList>
            <person name="Herrera S."/>
            <person name="Cordes E."/>
        </authorList>
    </citation>
    <scope>NUCLEOTIDE SEQUENCE</scope>
    <source>
        <strain evidence="3">USNM1676648</strain>
        <tissue evidence="3">Polyp</tissue>
    </source>
</reference>
<dbReference type="InterPro" id="IPR013783">
    <property type="entry name" value="Ig-like_fold"/>
</dbReference>
<feature type="region of interest" description="Disordered" evidence="1">
    <location>
        <begin position="68"/>
        <end position="109"/>
    </location>
</feature>
<feature type="domain" description="Ig-like" evidence="2">
    <location>
        <begin position="1"/>
        <end position="59"/>
    </location>
</feature>
<accession>A0A9W9Z876</accession>
<proteinExistence type="predicted"/>
<dbReference type="SUPFAM" id="SSF48726">
    <property type="entry name" value="Immunoglobulin"/>
    <property type="match status" value="1"/>
</dbReference>
<dbReference type="Pfam" id="PF07679">
    <property type="entry name" value="I-set"/>
    <property type="match status" value="1"/>
</dbReference>
<dbReference type="Gene3D" id="2.60.40.10">
    <property type="entry name" value="Immunoglobulins"/>
    <property type="match status" value="1"/>
</dbReference>
<dbReference type="InterPro" id="IPR036179">
    <property type="entry name" value="Ig-like_dom_sf"/>
</dbReference>
<organism evidence="3 4">
    <name type="scientific">Desmophyllum pertusum</name>
    <dbReference type="NCBI Taxonomy" id="174260"/>
    <lineage>
        <taxon>Eukaryota</taxon>
        <taxon>Metazoa</taxon>
        <taxon>Cnidaria</taxon>
        <taxon>Anthozoa</taxon>
        <taxon>Hexacorallia</taxon>
        <taxon>Scleractinia</taxon>
        <taxon>Caryophylliina</taxon>
        <taxon>Caryophylliidae</taxon>
        <taxon>Desmophyllum</taxon>
    </lineage>
</organism>
<name>A0A9W9Z876_9CNID</name>
<keyword evidence="4" id="KW-1185">Reference proteome</keyword>
<gene>
    <name evidence="3" type="primary">Fas2</name>
    <name evidence="3" type="ORF">OS493_033761</name>
</gene>
<evidence type="ECO:0000256" key="1">
    <source>
        <dbReference type="SAM" id="MobiDB-lite"/>
    </source>
</evidence>
<evidence type="ECO:0000313" key="3">
    <source>
        <dbReference type="EMBL" id="KAJ7376600.1"/>
    </source>
</evidence>
<protein>
    <submittedName>
        <fullName evidence="3">Fatty acid synthase alpha subunit Lsd1</fullName>
    </submittedName>
</protein>
<comment type="caution">
    <text evidence="3">The sequence shown here is derived from an EMBL/GenBank/DDBJ whole genome shotgun (WGS) entry which is preliminary data.</text>
</comment>
<dbReference type="Proteomes" id="UP001163046">
    <property type="component" value="Unassembled WGS sequence"/>
</dbReference>
<dbReference type="InterPro" id="IPR007110">
    <property type="entry name" value="Ig-like_dom"/>
</dbReference>